<organism evidence="2">
    <name type="scientific">freshwater metagenome</name>
    <dbReference type="NCBI Taxonomy" id="449393"/>
    <lineage>
        <taxon>unclassified sequences</taxon>
        <taxon>metagenomes</taxon>
        <taxon>ecological metagenomes</taxon>
    </lineage>
</organism>
<evidence type="ECO:0000313" key="3">
    <source>
        <dbReference type="EMBL" id="CAB4640148.1"/>
    </source>
</evidence>
<keyword evidence="1" id="KW-0812">Transmembrane</keyword>
<accession>A0A6J6IVX9</accession>
<dbReference type="EMBL" id="CAEZVP010000020">
    <property type="protein sequence ID" value="CAB4628229.1"/>
    <property type="molecule type" value="Genomic_DNA"/>
</dbReference>
<keyword evidence="1" id="KW-1133">Transmembrane helix</keyword>
<gene>
    <name evidence="2" type="ORF">UFOPK2046_00209</name>
    <name evidence="3" type="ORF">UFOPK2157_00564</name>
    <name evidence="4" type="ORF">UFOPK2228_00125</name>
    <name evidence="5" type="ORF">UFOPK2245_00155</name>
</gene>
<evidence type="ECO:0000313" key="2">
    <source>
        <dbReference type="EMBL" id="CAB4628229.1"/>
    </source>
</evidence>
<evidence type="ECO:0000313" key="4">
    <source>
        <dbReference type="EMBL" id="CAB4644221.1"/>
    </source>
</evidence>
<name>A0A6J6IVX9_9ZZZZ</name>
<protein>
    <submittedName>
        <fullName evidence="2">Unannotated protein</fullName>
    </submittedName>
</protein>
<dbReference type="EMBL" id="CAEZWK010000002">
    <property type="protein sequence ID" value="CAB4645710.1"/>
    <property type="molecule type" value="Genomic_DNA"/>
</dbReference>
<evidence type="ECO:0000313" key="5">
    <source>
        <dbReference type="EMBL" id="CAB4645710.1"/>
    </source>
</evidence>
<dbReference type="EMBL" id="CAEZWF010000002">
    <property type="protein sequence ID" value="CAB4644221.1"/>
    <property type="molecule type" value="Genomic_DNA"/>
</dbReference>
<feature type="transmembrane region" description="Helical" evidence="1">
    <location>
        <begin position="6"/>
        <end position="27"/>
    </location>
</feature>
<proteinExistence type="predicted"/>
<reference evidence="2" key="1">
    <citation type="submission" date="2020-05" db="EMBL/GenBank/DDBJ databases">
        <authorList>
            <person name="Chiriac C."/>
            <person name="Salcher M."/>
            <person name="Ghai R."/>
            <person name="Kavagutti S V."/>
        </authorList>
    </citation>
    <scope>NUCLEOTIDE SEQUENCE</scope>
</reference>
<sequence>MRELIPVFISIVVVIGLVLLLSSKFKLSNRYERKPRELNTWNAQDHGIDPTDDEKK</sequence>
<dbReference type="EMBL" id="CAEZVW010000015">
    <property type="protein sequence ID" value="CAB4640148.1"/>
    <property type="molecule type" value="Genomic_DNA"/>
</dbReference>
<keyword evidence="1" id="KW-0472">Membrane</keyword>
<evidence type="ECO:0000256" key="1">
    <source>
        <dbReference type="SAM" id="Phobius"/>
    </source>
</evidence>
<dbReference type="AlphaFoldDB" id="A0A6J6IVX9"/>